<feature type="transmembrane region" description="Helical" evidence="10">
    <location>
        <begin position="70"/>
        <end position="89"/>
    </location>
</feature>
<proteinExistence type="inferred from homology"/>
<evidence type="ECO:0000256" key="9">
    <source>
        <dbReference type="PIRNR" id="PIRNR023381"/>
    </source>
</evidence>
<keyword evidence="6 9" id="KW-0472">Membrane</keyword>
<dbReference type="Proteomes" id="UP001152747">
    <property type="component" value="Unassembled WGS sequence"/>
</dbReference>
<sequence>MEKYMHNAIQTLFPGNCFEELLINFNFFHPTCPKAVLSRGLGFAITLGSILLFVPQILKIQAARSAQGISLLSQLLALIGGIGTAAYSYRSNFTFSQWGDSLFVSIQVVIIILQILLFSGNILGSVVFLGIVSSVTYGVISHLIPMNVLIAVQAAGIPIVFVSKSIQCYSNFQAKSTGQLSLISVFLQFAGTLARVFTTLQETNDQLLLVSYSSAAVLNGLIFAQFFMYWNSTSEEQKRKKRN</sequence>
<comment type="caution">
    <text evidence="11">The sequence shown here is derived from an EMBL/GenBank/DDBJ whole genome shotgun (WGS) entry which is preliminary data.</text>
</comment>
<dbReference type="PANTHER" id="PTHR12226">
    <property type="entry name" value="MANNOSE-P-DOLICHOL UTILIZATION DEFECT 1 LEC35 -RELATED"/>
    <property type="match status" value="1"/>
</dbReference>
<keyword evidence="2" id="KW-0813">Transport</keyword>
<dbReference type="OrthoDB" id="271506at2759"/>
<dbReference type="GO" id="GO:0016020">
    <property type="term" value="C:membrane"/>
    <property type="evidence" value="ECO:0007669"/>
    <property type="project" value="UniProtKB-SubCell"/>
</dbReference>
<keyword evidence="4" id="KW-0677">Repeat</keyword>
<protein>
    <recommendedName>
        <fullName evidence="8 9">Mannose-P-dolichol utilization defect 1 protein homolog</fullName>
    </recommendedName>
</protein>
<dbReference type="InterPro" id="IPR006603">
    <property type="entry name" value="PQ-loop_rpt"/>
</dbReference>
<gene>
    <name evidence="11" type="ORF">CAMP_LOCUS16328</name>
</gene>
<accession>A0A9P1IZT4</accession>
<evidence type="ECO:0000256" key="2">
    <source>
        <dbReference type="ARBA" id="ARBA00022448"/>
    </source>
</evidence>
<feature type="transmembrane region" description="Helical" evidence="10">
    <location>
        <begin position="178"/>
        <end position="197"/>
    </location>
</feature>
<dbReference type="Gene3D" id="1.20.1280.290">
    <property type="match status" value="2"/>
</dbReference>
<dbReference type="PANTHER" id="PTHR12226:SF2">
    <property type="entry name" value="MANNOSE-P-DOLICHOL UTILIZATION DEFECT 1 PROTEIN"/>
    <property type="match status" value="1"/>
</dbReference>
<evidence type="ECO:0000256" key="5">
    <source>
        <dbReference type="ARBA" id="ARBA00022989"/>
    </source>
</evidence>
<feature type="transmembrane region" description="Helical" evidence="10">
    <location>
        <begin position="209"/>
        <end position="230"/>
    </location>
</feature>
<comment type="similarity">
    <text evidence="7 9">Belongs to the MPDU1 (TC 2.A.43.3) family.</text>
</comment>
<keyword evidence="12" id="KW-1185">Reference proteome</keyword>
<evidence type="ECO:0000256" key="10">
    <source>
        <dbReference type="SAM" id="Phobius"/>
    </source>
</evidence>
<dbReference type="EMBL" id="CANHGI010000005">
    <property type="protein sequence ID" value="CAI5453691.1"/>
    <property type="molecule type" value="Genomic_DNA"/>
</dbReference>
<dbReference type="Pfam" id="PF04193">
    <property type="entry name" value="PQ-loop"/>
    <property type="match status" value="2"/>
</dbReference>
<comment type="subcellular location">
    <subcellularLocation>
        <location evidence="1 9">Membrane</location>
        <topology evidence="1 9">Multi-pass membrane protein</topology>
    </subcellularLocation>
</comment>
<dbReference type="AlphaFoldDB" id="A0A9P1IZT4"/>
<reference evidence="11" key="1">
    <citation type="submission" date="2022-11" db="EMBL/GenBank/DDBJ databases">
        <authorList>
            <person name="Kikuchi T."/>
        </authorList>
    </citation>
    <scope>NUCLEOTIDE SEQUENCE</scope>
    <source>
        <strain evidence="11">PS1010</strain>
    </source>
</reference>
<evidence type="ECO:0000256" key="7">
    <source>
        <dbReference type="ARBA" id="ARBA00038475"/>
    </source>
</evidence>
<dbReference type="SMART" id="SM00679">
    <property type="entry name" value="CTNS"/>
    <property type="match status" value="2"/>
</dbReference>
<evidence type="ECO:0000256" key="4">
    <source>
        <dbReference type="ARBA" id="ARBA00022737"/>
    </source>
</evidence>
<organism evidence="11 12">
    <name type="scientific">Caenorhabditis angaria</name>
    <dbReference type="NCBI Taxonomy" id="860376"/>
    <lineage>
        <taxon>Eukaryota</taxon>
        <taxon>Metazoa</taxon>
        <taxon>Ecdysozoa</taxon>
        <taxon>Nematoda</taxon>
        <taxon>Chromadorea</taxon>
        <taxon>Rhabditida</taxon>
        <taxon>Rhabditina</taxon>
        <taxon>Rhabditomorpha</taxon>
        <taxon>Rhabditoidea</taxon>
        <taxon>Rhabditidae</taxon>
        <taxon>Peloderinae</taxon>
        <taxon>Caenorhabditis</taxon>
    </lineage>
</organism>
<keyword evidence="5 9" id="KW-1133">Transmembrane helix</keyword>
<dbReference type="FunFam" id="1.20.1280.290:FF:000006">
    <property type="entry name" value="mannose-P-dolichol utilization defect 1 protein"/>
    <property type="match status" value="1"/>
</dbReference>
<evidence type="ECO:0000256" key="3">
    <source>
        <dbReference type="ARBA" id="ARBA00022692"/>
    </source>
</evidence>
<keyword evidence="3 9" id="KW-0812">Transmembrane</keyword>
<dbReference type="PIRSF" id="PIRSF023381">
    <property type="entry name" value="MannP-dilichol_defect-1p"/>
    <property type="match status" value="1"/>
</dbReference>
<evidence type="ECO:0000313" key="11">
    <source>
        <dbReference type="EMBL" id="CAI5453691.1"/>
    </source>
</evidence>
<dbReference type="GO" id="GO:0009312">
    <property type="term" value="P:oligosaccharide biosynthetic process"/>
    <property type="evidence" value="ECO:0007669"/>
    <property type="project" value="TreeGrafter"/>
</dbReference>
<evidence type="ECO:0000256" key="8">
    <source>
        <dbReference type="ARBA" id="ARBA00067517"/>
    </source>
</evidence>
<feature type="transmembrane region" description="Helical" evidence="10">
    <location>
        <begin position="150"/>
        <end position="166"/>
    </location>
</feature>
<evidence type="ECO:0000256" key="1">
    <source>
        <dbReference type="ARBA" id="ARBA00004141"/>
    </source>
</evidence>
<dbReference type="InterPro" id="IPR016817">
    <property type="entry name" value="MannP-dilichol_defect-1"/>
</dbReference>
<name>A0A9P1IZT4_9PELO</name>
<evidence type="ECO:0000256" key="6">
    <source>
        <dbReference type="ARBA" id="ARBA00023136"/>
    </source>
</evidence>
<evidence type="ECO:0000313" key="12">
    <source>
        <dbReference type="Proteomes" id="UP001152747"/>
    </source>
</evidence>
<feature type="transmembrane region" description="Helical" evidence="10">
    <location>
        <begin position="36"/>
        <end position="58"/>
    </location>
</feature>